<evidence type="ECO:0000313" key="2">
    <source>
        <dbReference type="Proteomes" id="UP000316624"/>
    </source>
</evidence>
<proteinExistence type="predicted"/>
<dbReference type="Proteomes" id="UP000316624">
    <property type="component" value="Unassembled WGS sequence"/>
</dbReference>
<organism evidence="1 2">
    <name type="scientific">Sphingobium wenxiniae (strain DSM 21828 / CGMCC 1.7748 / JZ-1)</name>
    <dbReference type="NCBI Taxonomy" id="595605"/>
    <lineage>
        <taxon>Bacteria</taxon>
        <taxon>Pseudomonadati</taxon>
        <taxon>Pseudomonadota</taxon>
        <taxon>Alphaproteobacteria</taxon>
        <taxon>Sphingomonadales</taxon>
        <taxon>Sphingomonadaceae</taxon>
        <taxon>Sphingobium</taxon>
    </lineage>
</organism>
<dbReference type="Gene3D" id="3.90.226.10">
    <property type="entry name" value="2-enoyl-CoA Hydratase, Chain A, domain 1"/>
    <property type="match status" value="1"/>
</dbReference>
<dbReference type="InterPro" id="IPR029045">
    <property type="entry name" value="ClpP/crotonase-like_dom_sf"/>
</dbReference>
<comment type="caution">
    <text evidence="1">The sequence shown here is derived from an EMBL/GenBank/DDBJ whole genome shotgun (WGS) entry which is preliminary data.</text>
</comment>
<sequence length="263" mass="29480">MAEPAVLRSEREGILELVLNRPEKLNALNQETLDTIRAAVEDLRLRDDLRVMLIRATGRYFSAGADLTAFNDNPSGKSGLKTRSWFRREMGGMQTLWQEMELVEKPIVAAHQAMCVGGGLEMSLSCDFRLAAASAGYWFPEMKMAMVPASGGISRLTRICGLHWAKWMVLANQKVDAQRALTMGLVHEVYPDETFEEEVWAFCRLLASYPPEVTAIAKMSIEMAADLDSANARQLERLVYSNLMSGDEQAAMRKQHHQNILKS</sequence>
<dbReference type="RefSeq" id="WP_021243263.1">
    <property type="nucleotide sequence ID" value="NZ_JACIIY010000003.1"/>
</dbReference>
<dbReference type="EMBL" id="VLKK01000005">
    <property type="protein sequence ID" value="TWH94560.1"/>
    <property type="molecule type" value="Genomic_DNA"/>
</dbReference>
<name>A0A562KGM8_SPHWJ</name>
<dbReference type="PANTHER" id="PTHR11941">
    <property type="entry name" value="ENOYL-COA HYDRATASE-RELATED"/>
    <property type="match status" value="1"/>
</dbReference>
<dbReference type="GO" id="GO:0006635">
    <property type="term" value="P:fatty acid beta-oxidation"/>
    <property type="evidence" value="ECO:0007669"/>
    <property type="project" value="TreeGrafter"/>
</dbReference>
<reference evidence="1 2" key="1">
    <citation type="journal article" date="2015" name="Stand. Genomic Sci.">
        <title>Genomic Encyclopedia of Bacterial and Archaeal Type Strains, Phase III: the genomes of soil and plant-associated and newly described type strains.</title>
        <authorList>
            <person name="Whitman W.B."/>
            <person name="Woyke T."/>
            <person name="Klenk H.P."/>
            <person name="Zhou Y."/>
            <person name="Lilburn T.G."/>
            <person name="Beck B.J."/>
            <person name="De Vos P."/>
            <person name="Vandamme P."/>
            <person name="Eisen J.A."/>
            <person name="Garrity G."/>
            <person name="Hugenholtz P."/>
            <person name="Kyrpides N.C."/>
        </authorList>
    </citation>
    <scope>NUCLEOTIDE SEQUENCE [LARGE SCALE GENOMIC DNA]</scope>
    <source>
        <strain evidence="1 2">CGMCC 1.7748</strain>
    </source>
</reference>
<evidence type="ECO:0000313" key="1">
    <source>
        <dbReference type="EMBL" id="TWH94560.1"/>
    </source>
</evidence>
<gene>
    <name evidence="1" type="ORF">IQ35_01803</name>
</gene>
<dbReference type="Pfam" id="PF00378">
    <property type="entry name" value="ECH_1"/>
    <property type="match status" value="1"/>
</dbReference>
<accession>A0A562KGM8</accession>
<dbReference type="SUPFAM" id="SSF52096">
    <property type="entry name" value="ClpP/crotonase"/>
    <property type="match status" value="1"/>
</dbReference>
<dbReference type="GO" id="GO:0003824">
    <property type="term" value="F:catalytic activity"/>
    <property type="evidence" value="ECO:0007669"/>
    <property type="project" value="UniProtKB-ARBA"/>
</dbReference>
<dbReference type="PANTHER" id="PTHR11941:SF54">
    <property type="entry name" value="ENOYL-COA HYDRATASE, MITOCHONDRIAL"/>
    <property type="match status" value="1"/>
</dbReference>
<protein>
    <submittedName>
        <fullName evidence="1">Enoyl-CoA hydratase/carnithine racemase</fullName>
    </submittedName>
</protein>
<dbReference type="AlphaFoldDB" id="A0A562KGM8"/>
<keyword evidence="2" id="KW-1185">Reference proteome</keyword>
<dbReference type="InterPro" id="IPR001753">
    <property type="entry name" value="Enoyl-CoA_hydra/iso"/>
</dbReference>
<dbReference type="CDD" id="cd06558">
    <property type="entry name" value="crotonase-like"/>
    <property type="match status" value="1"/>
</dbReference>